<comment type="similarity">
    <text evidence="1">Belongs to the 'phage' integrase family.</text>
</comment>
<dbReference type="InterPro" id="IPR013762">
    <property type="entry name" value="Integrase-like_cat_sf"/>
</dbReference>
<dbReference type="PROSITE" id="PS51898">
    <property type="entry name" value="TYR_RECOMBINASE"/>
    <property type="match status" value="1"/>
</dbReference>
<reference evidence="6 7" key="1">
    <citation type="submission" date="2014-03" db="EMBL/GenBank/DDBJ databases">
        <title>The draft genome sequence of Thioclava dalianensis DLFJ1-1.</title>
        <authorList>
            <person name="Lai Q."/>
            <person name="Shao Z."/>
        </authorList>
    </citation>
    <scope>NUCLEOTIDE SEQUENCE [LARGE SCALE GENOMIC DNA]</scope>
    <source>
        <strain evidence="6 7">DLFJ1-1</strain>
    </source>
</reference>
<dbReference type="InterPro" id="IPR002104">
    <property type="entry name" value="Integrase_catalytic"/>
</dbReference>
<dbReference type="PANTHER" id="PTHR30349">
    <property type="entry name" value="PHAGE INTEGRASE-RELATED"/>
    <property type="match status" value="1"/>
</dbReference>
<name>A0A074T9T2_9RHOB</name>
<proteinExistence type="inferred from homology"/>
<feature type="domain" description="Tyr recombinase" evidence="5">
    <location>
        <begin position="100"/>
        <end position="304"/>
    </location>
</feature>
<dbReference type="InterPro" id="IPR050090">
    <property type="entry name" value="Tyrosine_recombinase_XerCD"/>
</dbReference>
<sequence length="314" mass="35982">MKPLTQRLDEYLALRRSMGFDLSFEERVLRKFAIYGDENGFDRISTPLFLGWKGNYGSADNNTWSRRLGMVRRFAFWLAEHDDRTEVPSSQLVIGRYRRRVPYIYAPSQIADIVDEAGRLPSPYGLRAALCQTLFGLIAVTGMRVNEALSLDRQDVDLDRAVLTLRNTKNGKDRQLPVKHDTAHRLAHYAELRDRLVAPQSSAFFIKEDGKPAGDCGARYNFAQVSRNIGLRSPQAFNRHGDGPRIHDLRHTFAVHTILDWFRDGRDIEAEMYKLSTYLGHSEPKHTFWYIEAVPELMQLAAARAERRVLEGAS</sequence>
<evidence type="ECO:0000259" key="5">
    <source>
        <dbReference type="PROSITE" id="PS51898"/>
    </source>
</evidence>
<protein>
    <submittedName>
        <fullName evidence="6">Integrase</fullName>
    </submittedName>
</protein>
<organism evidence="6 7">
    <name type="scientific">Thioclava dalianensis</name>
    <dbReference type="NCBI Taxonomy" id="1185766"/>
    <lineage>
        <taxon>Bacteria</taxon>
        <taxon>Pseudomonadati</taxon>
        <taxon>Pseudomonadota</taxon>
        <taxon>Alphaproteobacteria</taxon>
        <taxon>Rhodobacterales</taxon>
        <taxon>Paracoccaceae</taxon>
        <taxon>Thioclava</taxon>
    </lineage>
</organism>
<keyword evidence="7" id="KW-1185">Reference proteome</keyword>
<dbReference type="Gene3D" id="1.10.443.10">
    <property type="entry name" value="Intergrase catalytic core"/>
    <property type="match status" value="1"/>
</dbReference>
<keyword evidence="2" id="KW-0229">DNA integration</keyword>
<dbReference type="Pfam" id="PF00589">
    <property type="entry name" value="Phage_integrase"/>
    <property type="match status" value="1"/>
</dbReference>
<dbReference type="OrthoDB" id="6388170at2"/>
<dbReference type="SUPFAM" id="SSF56349">
    <property type="entry name" value="DNA breaking-rejoining enzymes"/>
    <property type="match status" value="1"/>
</dbReference>
<evidence type="ECO:0000256" key="3">
    <source>
        <dbReference type="ARBA" id="ARBA00023125"/>
    </source>
</evidence>
<dbReference type="AlphaFoldDB" id="A0A074T9T2"/>
<dbReference type="GO" id="GO:0003677">
    <property type="term" value="F:DNA binding"/>
    <property type="evidence" value="ECO:0007669"/>
    <property type="project" value="UniProtKB-KW"/>
</dbReference>
<dbReference type="RefSeq" id="WP_038068520.1">
    <property type="nucleotide sequence ID" value="NZ_FOVB01000012.1"/>
</dbReference>
<evidence type="ECO:0000256" key="4">
    <source>
        <dbReference type="ARBA" id="ARBA00023172"/>
    </source>
</evidence>
<accession>A0A074T9T2</accession>
<evidence type="ECO:0000313" key="7">
    <source>
        <dbReference type="Proteomes" id="UP000027725"/>
    </source>
</evidence>
<dbReference type="eggNOG" id="COG0582">
    <property type="taxonomic scope" value="Bacteria"/>
</dbReference>
<dbReference type="GO" id="GO:0006310">
    <property type="term" value="P:DNA recombination"/>
    <property type="evidence" value="ECO:0007669"/>
    <property type="project" value="UniProtKB-KW"/>
</dbReference>
<keyword evidence="3" id="KW-0238">DNA-binding</keyword>
<evidence type="ECO:0000313" key="6">
    <source>
        <dbReference type="EMBL" id="KEP68449.1"/>
    </source>
</evidence>
<dbReference type="InterPro" id="IPR011010">
    <property type="entry name" value="DNA_brk_join_enz"/>
</dbReference>
<keyword evidence="4" id="KW-0233">DNA recombination</keyword>
<dbReference type="Proteomes" id="UP000027725">
    <property type="component" value="Unassembled WGS sequence"/>
</dbReference>
<gene>
    <name evidence="6" type="ORF">DL1_11665</name>
</gene>
<evidence type="ECO:0000256" key="1">
    <source>
        <dbReference type="ARBA" id="ARBA00008857"/>
    </source>
</evidence>
<dbReference type="PANTHER" id="PTHR30349:SF41">
    <property type="entry name" value="INTEGRASE_RECOMBINASE PROTEIN MJ0367-RELATED"/>
    <property type="match status" value="1"/>
</dbReference>
<comment type="caution">
    <text evidence="6">The sequence shown here is derived from an EMBL/GenBank/DDBJ whole genome shotgun (WGS) entry which is preliminary data.</text>
</comment>
<evidence type="ECO:0000256" key="2">
    <source>
        <dbReference type="ARBA" id="ARBA00022908"/>
    </source>
</evidence>
<dbReference type="GO" id="GO:0015074">
    <property type="term" value="P:DNA integration"/>
    <property type="evidence" value="ECO:0007669"/>
    <property type="project" value="UniProtKB-KW"/>
</dbReference>
<dbReference type="STRING" id="1185766.SAMN05216224_11227"/>
<dbReference type="EMBL" id="JHEH01000032">
    <property type="protein sequence ID" value="KEP68449.1"/>
    <property type="molecule type" value="Genomic_DNA"/>
</dbReference>